<organism evidence="2">
    <name type="scientific">Guillardia theta (strain CCMP2712)</name>
    <name type="common">Cryptophyte</name>
    <dbReference type="NCBI Taxonomy" id="905079"/>
    <lineage>
        <taxon>Eukaryota</taxon>
        <taxon>Cryptophyceae</taxon>
        <taxon>Pyrenomonadales</taxon>
        <taxon>Geminigeraceae</taxon>
        <taxon>Guillardia</taxon>
    </lineage>
</organism>
<proteinExistence type="predicted"/>
<reference evidence="3" key="3">
    <citation type="submission" date="2015-06" db="UniProtKB">
        <authorList>
            <consortium name="EnsemblProtists"/>
        </authorList>
    </citation>
    <scope>IDENTIFICATION</scope>
</reference>
<name>L1IAK0_GUITC</name>
<evidence type="ECO:0000256" key="1">
    <source>
        <dbReference type="SAM" id="MobiDB-lite"/>
    </source>
</evidence>
<feature type="compositionally biased region" description="Basic and acidic residues" evidence="1">
    <location>
        <begin position="70"/>
        <end position="81"/>
    </location>
</feature>
<dbReference type="InterPro" id="IPR009057">
    <property type="entry name" value="Homeodomain-like_sf"/>
</dbReference>
<dbReference type="KEGG" id="gtt:GUITHDRAFT_120966"/>
<dbReference type="AlphaFoldDB" id="L1IAK0"/>
<dbReference type="GeneID" id="17289580"/>
<sequence>MAVAKDDIQLFLEGIKKYHEPNIHGAPVDDQRRVGLGQGIAELIAEHVKTRSVAQVRSHAQKYFIKQWKHKDGQEEVKKEDEEKEEKEEEM</sequence>
<evidence type="ECO:0000313" key="3">
    <source>
        <dbReference type="EnsemblProtists" id="EKX32860"/>
    </source>
</evidence>
<dbReference type="PaxDb" id="55529-EKX32860"/>
<dbReference type="RefSeq" id="XP_005819840.1">
    <property type="nucleotide sequence ID" value="XM_005819783.1"/>
</dbReference>
<dbReference type="InterPro" id="IPR001005">
    <property type="entry name" value="SANT/Myb"/>
</dbReference>
<dbReference type="Proteomes" id="UP000011087">
    <property type="component" value="Unassembled WGS sequence"/>
</dbReference>
<reference evidence="2 4" key="1">
    <citation type="journal article" date="2012" name="Nature">
        <title>Algal genomes reveal evolutionary mosaicism and the fate of nucleomorphs.</title>
        <authorList>
            <consortium name="DOE Joint Genome Institute"/>
            <person name="Curtis B.A."/>
            <person name="Tanifuji G."/>
            <person name="Burki F."/>
            <person name="Gruber A."/>
            <person name="Irimia M."/>
            <person name="Maruyama S."/>
            <person name="Arias M.C."/>
            <person name="Ball S.G."/>
            <person name="Gile G.H."/>
            <person name="Hirakawa Y."/>
            <person name="Hopkins J.F."/>
            <person name="Kuo A."/>
            <person name="Rensing S.A."/>
            <person name="Schmutz J."/>
            <person name="Symeonidi A."/>
            <person name="Elias M."/>
            <person name="Eveleigh R.J."/>
            <person name="Herman E.K."/>
            <person name="Klute M.J."/>
            <person name="Nakayama T."/>
            <person name="Obornik M."/>
            <person name="Reyes-Prieto A."/>
            <person name="Armbrust E.V."/>
            <person name="Aves S.J."/>
            <person name="Beiko R.G."/>
            <person name="Coutinho P."/>
            <person name="Dacks J.B."/>
            <person name="Durnford D.G."/>
            <person name="Fast N.M."/>
            <person name="Green B.R."/>
            <person name="Grisdale C.J."/>
            <person name="Hempel F."/>
            <person name="Henrissat B."/>
            <person name="Hoppner M.P."/>
            <person name="Ishida K."/>
            <person name="Kim E."/>
            <person name="Koreny L."/>
            <person name="Kroth P.G."/>
            <person name="Liu Y."/>
            <person name="Malik S.B."/>
            <person name="Maier U.G."/>
            <person name="McRose D."/>
            <person name="Mock T."/>
            <person name="Neilson J.A."/>
            <person name="Onodera N.T."/>
            <person name="Poole A.M."/>
            <person name="Pritham E.J."/>
            <person name="Richards T.A."/>
            <person name="Rocap G."/>
            <person name="Roy S.W."/>
            <person name="Sarai C."/>
            <person name="Schaack S."/>
            <person name="Shirato S."/>
            <person name="Slamovits C.H."/>
            <person name="Spencer D.F."/>
            <person name="Suzuki S."/>
            <person name="Worden A.Z."/>
            <person name="Zauner S."/>
            <person name="Barry K."/>
            <person name="Bell C."/>
            <person name="Bharti A.K."/>
            <person name="Crow J.A."/>
            <person name="Grimwood J."/>
            <person name="Kramer R."/>
            <person name="Lindquist E."/>
            <person name="Lucas S."/>
            <person name="Salamov A."/>
            <person name="McFadden G.I."/>
            <person name="Lane C.E."/>
            <person name="Keeling P.J."/>
            <person name="Gray M.W."/>
            <person name="Grigoriev I.V."/>
            <person name="Archibald J.M."/>
        </authorList>
    </citation>
    <scope>NUCLEOTIDE SEQUENCE</scope>
    <source>
        <strain evidence="2 4">CCMP2712</strain>
    </source>
</reference>
<protein>
    <recommendedName>
        <fullName evidence="5">HTH myb-type domain-containing protein</fullName>
    </recommendedName>
</protein>
<dbReference type="EnsemblProtists" id="EKX32860">
    <property type="protein sequence ID" value="EKX32860"/>
    <property type="gene ID" value="GUITHDRAFT_120966"/>
</dbReference>
<gene>
    <name evidence="2" type="ORF">GUITHDRAFT_120966</name>
</gene>
<dbReference type="SUPFAM" id="SSF46689">
    <property type="entry name" value="Homeodomain-like"/>
    <property type="match status" value="1"/>
</dbReference>
<feature type="compositionally biased region" description="Acidic residues" evidence="1">
    <location>
        <begin position="82"/>
        <end position="91"/>
    </location>
</feature>
<dbReference type="OrthoDB" id="118550at2759"/>
<accession>L1IAK0</accession>
<evidence type="ECO:0008006" key="5">
    <source>
        <dbReference type="Google" id="ProtNLM"/>
    </source>
</evidence>
<reference evidence="4" key="2">
    <citation type="submission" date="2012-11" db="EMBL/GenBank/DDBJ databases">
        <authorList>
            <person name="Kuo A."/>
            <person name="Curtis B.A."/>
            <person name="Tanifuji G."/>
            <person name="Burki F."/>
            <person name="Gruber A."/>
            <person name="Irimia M."/>
            <person name="Maruyama S."/>
            <person name="Arias M.C."/>
            <person name="Ball S.G."/>
            <person name="Gile G.H."/>
            <person name="Hirakawa Y."/>
            <person name="Hopkins J.F."/>
            <person name="Rensing S.A."/>
            <person name="Schmutz J."/>
            <person name="Symeonidi A."/>
            <person name="Elias M."/>
            <person name="Eveleigh R.J."/>
            <person name="Herman E.K."/>
            <person name="Klute M.J."/>
            <person name="Nakayama T."/>
            <person name="Obornik M."/>
            <person name="Reyes-Prieto A."/>
            <person name="Armbrust E.V."/>
            <person name="Aves S.J."/>
            <person name="Beiko R.G."/>
            <person name="Coutinho P."/>
            <person name="Dacks J.B."/>
            <person name="Durnford D.G."/>
            <person name="Fast N.M."/>
            <person name="Green B.R."/>
            <person name="Grisdale C."/>
            <person name="Hempe F."/>
            <person name="Henrissat B."/>
            <person name="Hoppner M.P."/>
            <person name="Ishida K.-I."/>
            <person name="Kim E."/>
            <person name="Koreny L."/>
            <person name="Kroth P.G."/>
            <person name="Liu Y."/>
            <person name="Malik S.-B."/>
            <person name="Maier U.G."/>
            <person name="McRose D."/>
            <person name="Mock T."/>
            <person name="Neilson J.A."/>
            <person name="Onodera N.T."/>
            <person name="Poole A.M."/>
            <person name="Pritham E.J."/>
            <person name="Richards T.A."/>
            <person name="Rocap G."/>
            <person name="Roy S.W."/>
            <person name="Sarai C."/>
            <person name="Schaack S."/>
            <person name="Shirato S."/>
            <person name="Slamovits C.H."/>
            <person name="Spencer D.F."/>
            <person name="Suzuki S."/>
            <person name="Worden A.Z."/>
            <person name="Zauner S."/>
            <person name="Barry K."/>
            <person name="Bell C."/>
            <person name="Bharti A.K."/>
            <person name="Crow J.A."/>
            <person name="Grimwood J."/>
            <person name="Kramer R."/>
            <person name="Lindquist E."/>
            <person name="Lucas S."/>
            <person name="Salamov A."/>
            <person name="McFadden G.I."/>
            <person name="Lane C.E."/>
            <person name="Keeling P.J."/>
            <person name="Gray M.W."/>
            <person name="Grigoriev I.V."/>
            <person name="Archibald J.M."/>
        </authorList>
    </citation>
    <scope>NUCLEOTIDE SEQUENCE</scope>
    <source>
        <strain evidence="4">CCMP2712</strain>
    </source>
</reference>
<dbReference type="CDD" id="cd00167">
    <property type="entry name" value="SANT"/>
    <property type="match status" value="1"/>
</dbReference>
<keyword evidence="4" id="KW-1185">Reference proteome</keyword>
<feature type="region of interest" description="Disordered" evidence="1">
    <location>
        <begin position="70"/>
        <end position="91"/>
    </location>
</feature>
<evidence type="ECO:0000313" key="2">
    <source>
        <dbReference type="EMBL" id="EKX32860.1"/>
    </source>
</evidence>
<dbReference type="EMBL" id="JH993168">
    <property type="protein sequence ID" value="EKX32860.1"/>
    <property type="molecule type" value="Genomic_DNA"/>
</dbReference>
<evidence type="ECO:0000313" key="4">
    <source>
        <dbReference type="Proteomes" id="UP000011087"/>
    </source>
</evidence>
<dbReference type="HOGENOM" id="CLU_2431657_0_0_1"/>
<dbReference type="Gene3D" id="1.10.10.60">
    <property type="entry name" value="Homeodomain-like"/>
    <property type="match status" value="1"/>
</dbReference>